<dbReference type="InterPro" id="IPR036265">
    <property type="entry name" value="HIT-like_sf"/>
</dbReference>
<keyword evidence="8" id="KW-1133">Transmembrane helix</keyword>
<accession>A0A9P0J991</accession>
<comment type="catalytic activity">
    <reaction evidence="3">
        <text>adenosine 5'-phosphoramidate + H2O = NH4(+) + AMP</text>
        <dbReference type="Rhea" id="RHEA:67916"/>
        <dbReference type="ChEBI" id="CHEBI:15377"/>
        <dbReference type="ChEBI" id="CHEBI:28938"/>
        <dbReference type="ChEBI" id="CHEBI:57890"/>
        <dbReference type="ChEBI" id="CHEBI:456215"/>
    </reaction>
</comment>
<evidence type="ECO:0000256" key="8">
    <source>
        <dbReference type="SAM" id="Phobius"/>
    </source>
</evidence>
<feature type="short sequence motif" description="Histidine triad motif" evidence="7">
    <location>
        <begin position="138"/>
        <end position="142"/>
    </location>
</feature>
<dbReference type="GO" id="GO:0000166">
    <property type="term" value="F:nucleotide binding"/>
    <property type="evidence" value="ECO:0007669"/>
    <property type="project" value="UniProtKB-KW"/>
</dbReference>
<dbReference type="Proteomes" id="UP001154329">
    <property type="component" value="Chromosome 3"/>
</dbReference>
<keyword evidence="8" id="KW-0472">Membrane</keyword>
<evidence type="ECO:0000256" key="5">
    <source>
        <dbReference type="ARBA" id="ARBA00039802"/>
    </source>
</evidence>
<evidence type="ECO:0000256" key="4">
    <source>
        <dbReference type="ARBA" id="ARBA00025764"/>
    </source>
</evidence>
<evidence type="ECO:0000259" key="9">
    <source>
        <dbReference type="PROSITE" id="PS51084"/>
    </source>
</evidence>
<keyword evidence="1" id="KW-0547">Nucleotide-binding</keyword>
<evidence type="ECO:0000256" key="7">
    <source>
        <dbReference type="PROSITE-ProRule" id="PRU00464"/>
    </source>
</evidence>
<evidence type="ECO:0000256" key="1">
    <source>
        <dbReference type="ARBA" id="ARBA00022741"/>
    </source>
</evidence>
<evidence type="ECO:0000313" key="10">
    <source>
        <dbReference type="EMBL" id="CAH1732863.1"/>
    </source>
</evidence>
<feature type="transmembrane region" description="Helical" evidence="8">
    <location>
        <begin position="109"/>
        <end position="128"/>
    </location>
</feature>
<gene>
    <name evidence="10" type="ORF">APHIGO_LOCUS9288</name>
</gene>
<proteinExistence type="inferred from homology"/>
<protein>
    <recommendedName>
        <fullName evidence="5">Adenosine 5'-monophosphoramidase HINT3</fullName>
    </recommendedName>
    <alternativeName>
        <fullName evidence="6">Histidine triad nucleotide-binding protein 3</fullName>
    </alternativeName>
</protein>
<evidence type="ECO:0000256" key="2">
    <source>
        <dbReference type="ARBA" id="ARBA00022801"/>
    </source>
</evidence>
<dbReference type="SUPFAM" id="SSF54197">
    <property type="entry name" value="HIT-like"/>
    <property type="match status" value="1"/>
</dbReference>
<dbReference type="AlphaFoldDB" id="A0A9P0J991"/>
<dbReference type="Pfam" id="PF11969">
    <property type="entry name" value="DcpS_C"/>
    <property type="match status" value="1"/>
</dbReference>
<dbReference type="InterPro" id="IPR011146">
    <property type="entry name" value="HIT-like"/>
</dbReference>
<dbReference type="EMBL" id="OU899036">
    <property type="protein sequence ID" value="CAH1732863.1"/>
    <property type="molecule type" value="Genomic_DNA"/>
</dbReference>
<dbReference type="PANTHER" id="PTHR12486">
    <property type="entry name" value="APRATAXIN-RELATED"/>
    <property type="match status" value="1"/>
</dbReference>
<dbReference type="Gene3D" id="3.30.428.10">
    <property type="entry name" value="HIT-like"/>
    <property type="match status" value="1"/>
</dbReference>
<keyword evidence="2" id="KW-0378">Hydrolase</keyword>
<keyword evidence="11" id="KW-1185">Reference proteome</keyword>
<name>A0A9P0J991_APHGO</name>
<evidence type="ECO:0000313" key="11">
    <source>
        <dbReference type="Proteomes" id="UP001154329"/>
    </source>
</evidence>
<sequence length="194" mass="22130">MTEESPVNMNIVETTKTRVKNCIFCNVIAANDPNIILEPRSDQFVIIKDIKPVATHHFLVLSDKHIKSSKSLQPNEQDRNLLKSMVAAAKQILLNNGCDLNDMRYSKSYVIFIIIFIFMSCCFVRMGFHWPPFYSIGHMHLHAISPASSMSAFNRFVAFNPSFSYVFVDVNYVLKRIGCKDENETESPSSVNKQ</sequence>
<evidence type="ECO:0000256" key="6">
    <source>
        <dbReference type="ARBA" id="ARBA00042361"/>
    </source>
</evidence>
<feature type="domain" description="HIT" evidence="9">
    <location>
        <begin position="23"/>
        <end position="153"/>
    </location>
</feature>
<organism evidence="10 11">
    <name type="scientific">Aphis gossypii</name>
    <name type="common">Cotton aphid</name>
    <dbReference type="NCBI Taxonomy" id="80765"/>
    <lineage>
        <taxon>Eukaryota</taxon>
        <taxon>Metazoa</taxon>
        <taxon>Ecdysozoa</taxon>
        <taxon>Arthropoda</taxon>
        <taxon>Hexapoda</taxon>
        <taxon>Insecta</taxon>
        <taxon>Pterygota</taxon>
        <taxon>Neoptera</taxon>
        <taxon>Paraneoptera</taxon>
        <taxon>Hemiptera</taxon>
        <taxon>Sternorrhyncha</taxon>
        <taxon>Aphidomorpha</taxon>
        <taxon>Aphidoidea</taxon>
        <taxon>Aphididae</taxon>
        <taxon>Aphidini</taxon>
        <taxon>Aphis</taxon>
        <taxon>Aphis</taxon>
    </lineage>
</organism>
<dbReference type="GO" id="GO:0016787">
    <property type="term" value="F:hydrolase activity"/>
    <property type="evidence" value="ECO:0007669"/>
    <property type="project" value="UniProtKB-KW"/>
</dbReference>
<dbReference type="PANTHER" id="PTHR12486:SF5">
    <property type="entry name" value="ADENOSINE 5'-MONOPHOSPHORAMIDASE HINT3"/>
    <property type="match status" value="1"/>
</dbReference>
<reference evidence="10" key="1">
    <citation type="submission" date="2022-02" db="EMBL/GenBank/DDBJ databases">
        <authorList>
            <person name="King R."/>
        </authorList>
    </citation>
    <scope>NUCLEOTIDE SEQUENCE</scope>
</reference>
<dbReference type="PROSITE" id="PS51084">
    <property type="entry name" value="HIT_2"/>
    <property type="match status" value="1"/>
</dbReference>
<keyword evidence="8" id="KW-0812">Transmembrane</keyword>
<comment type="similarity">
    <text evidence="4">Belongs to the HINT family.</text>
</comment>
<evidence type="ECO:0000256" key="3">
    <source>
        <dbReference type="ARBA" id="ARBA00024472"/>
    </source>
</evidence>
<reference evidence="10" key="2">
    <citation type="submission" date="2022-10" db="EMBL/GenBank/DDBJ databases">
        <authorList>
            <consortium name="ENA_rothamsted_submissions"/>
            <consortium name="culmorum"/>
            <person name="King R."/>
        </authorList>
    </citation>
    <scope>NUCLEOTIDE SEQUENCE</scope>
</reference>